<accession>A0A851GGR3</accession>
<dbReference type="AlphaFoldDB" id="A0A851GGR3"/>
<dbReference type="InterPro" id="IPR021747">
    <property type="entry name" value="DUF3313"/>
</dbReference>
<protein>
    <submittedName>
        <fullName evidence="2">DUF3313 domain-containing protein</fullName>
    </submittedName>
</protein>
<comment type="caution">
    <text evidence="2">The sequence shown here is derived from an EMBL/GenBank/DDBJ whole genome shotgun (WGS) entry which is preliminary data.</text>
</comment>
<dbReference type="RefSeq" id="WP_178933812.1">
    <property type="nucleotide sequence ID" value="NZ_JACBAZ010000007.1"/>
</dbReference>
<dbReference type="EMBL" id="JACBAZ010000007">
    <property type="protein sequence ID" value="NWK56978.1"/>
    <property type="molecule type" value="Genomic_DNA"/>
</dbReference>
<dbReference type="PROSITE" id="PS51257">
    <property type="entry name" value="PROKAR_LIPOPROTEIN"/>
    <property type="match status" value="1"/>
</dbReference>
<dbReference type="Pfam" id="PF11769">
    <property type="entry name" value="DUF3313"/>
    <property type="match status" value="1"/>
</dbReference>
<keyword evidence="3" id="KW-1185">Reference proteome</keyword>
<evidence type="ECO:0000313" key="2">
    <source>
        <dbReference type="EMBL" id="NWK56978.1"/>
    </source>
</evidence>
<evidence type="ECO:0000256" key="1">
    <source>
        <dbReference type="SAM" id="SignalP"/>
    </source>
</evidence>
<keyword evidence="1" id="KW-0732">Signal</keyword>
<reference evidence="2 3" key="1">
    <citation type="submission" date="2020-07" db="EMBL/GenBank/DDBJ databases">
        <title>Roseicoccus Jingziensis gen. nov., sp. nov., isolated from coastal seawater.</title>
        <authorList>
            <person name="Feng X."/>
        </authorList>
    </citation>
    <scope>NUCLEOTIDE SEQUENCE [LARGE SCALE GENOMIC DNA]</scope>
    <source>
        <strain evidence="2 3">N1E253</strain>
    </source>
</reference>
<name>A0A851GGR3_9BACT</name>
<evidence type="ECO:0000313" key="3">
    <source>
        <dbReference type="Proteomes" id="UP000557872"/>
    </source>
</evidence>
<sequence>MKLKSLTSLGAAAMALLLSSCGNQSPSGFLSNYNQLSPGGNAYGAKMSYTKPNMDFAKYDSVIIDPVTFILPTDSKLTEADRQRLSYAMRQAITRELSKDYKLVSTPGPTTMRFRGAVTELIPANRPANVITSVVPVSRVVAEAQQMTTGISMFSSRGSGEMEILDSVSGERLVALADTRYARKAASSSATSWGQIEEAMGNAAADVRKGLAKLRARKP</sequence>
<feature type="chain" id="PRO_5032974195" evidence="1">
    <location>
        <begin position="25"/>
        <end position="219"/>
    </location>
</feature>
<organism evidence="2 3">
    <name type="scientific">Oceaniferula marina</name>
    <dbReference type="NCBI Taxonomy" id="2748318"/>
    <lineage>
        <taxon>Bacteria</taxon>
        <taxon>Pseudomonadati</taxon>
        <taxon>Verrucomicrobiota</taxon>
        <taxon>Verrucomicrobiia</taxon>
        <taxon>Verrucomicrobiales</taxon>
        <taxon>Verrucomicrobiaceae</taxon>
        <taxon>Oceaniferula</taxon>
    </lineage>
</organism>
<dbReference type="Proteomes" id="UP000557872">
    <property type="component" value="Unassembled WGS sequence"/>
</dbReference>
<feature type="signal peptide" evidence="1">
    <location>
        <begin position="1"/>
        <end position="24"/>
    </location>
</feature>
<proteinExistence type="predicted"/>
<gene>
    <name evidence="2" type="ORF">HW115_15250</name>
</gene>